<dbReference type="RefSeq" id="WP_145258016.1">
    <property type="nucleotide sequence ID" value="NZ_CP036279.1"/>
</dbReference>
<dbReference type="Pfam" id="PF18944">
    <property type="entry name" value="DUF5691"/>
    <property type="match status" value="1"/>
</dbReference>
<dbReference type="InterPro" id="IPR043746">
    <property type="entry name" value="DUF5691"/>
</dbReference>
<dbReference type="AlphaFoldDB" id="A0A518B351"/>
<gene>
    <name evidence="1" type="ORF">Pan216_22760</name>
</gene>
<dbReference type="Proteomes" id="UP000317093">
    <property type="component" value="Chromosome"/>
</dbReference>
<dbReference type="KEGG" id="knv:Pan216_22760"/>
<dbReference type="EMBL" id="CP036279">
    <property type="protein sequence ID" value="QDU61420.1"/>
    <property type="molecule type" value="Genomic_DNA"/>
</dbReference>
<protein>
    <submittedName>
        <fullName evidence="1">Uncharacterized protein</fullName>
    </submittedName>
</protein>
<keyword evidence="2" id="KW-1185">Reference proteome</keyword>
<evidence type="ECO:0000313" key="2">
    <source>
        <dbReference type="Proteomes" id="UP000317093"/>
    </source>
</evidence>
<evidence type="ECO:0000313" key="1">
    <source>
        <dbReference type="EMBL" id="QDU61420.1"/>
    </source>
</evidence>
<organism evidence="1 2">
    <name type="scientific">Kolteria novifilia</name>
    <dbReference type="NCBI Taxonomy" id="2527975"/>
    <lineage>
        <taxon>Bacteria</taxon>
        <taxon>Pseudomonadati</taxon>
        <taxon>Planctomycetota</taxon>
        <taxon>Planctomycetia</taxon>
        <taxon>Kolteriales</taxon>
        <taxon>Kolteriaceae</taxon>
        <taxon>Kolteria</taxon>
    </lineage>
</organism>
<name>A0A518B351_9BACT</name>
<sequence>MDELLKSALLGTAKHPPPPSLSSILESVELPADHDVEGRFLLHAGTLATYQAAGKAALADLDVPEGAPPERCPVCNDRAGRILDEFLSRSVSDRDLLLEAFTLLGERELVLPPELLPSMLRVRDRELRRQLALVGGERGRWLAAKNPDWAWLLNESTARASEDADDEETKRLWDEGSPAARRTLLARVRRNDPAKARTWLEEGIAKEKADQRVALLEVLHVGLSDEDLPFLQSLANDRSSNVRAKLLSLLVRLPSSELSQRMRQRATEIISFEPAPKKGMVAGALGKLAGRGAPKGRLGIDLPEKIPKEWFTEGMSNHPPTGVGVRAFALTQLLSLVPPTVWSERLGASAEELLLAAGETEYSFDLVHGWAQAAISFREPSWLEACWNMLLFRDHGRPPTPHELRTTGELLGGLLEAMPTESVESKARALIGDPRLVPLAEKALKHLPTPWSESLAKAVLGAGREHAATMSPVKLERGGGAVEETWPSLLVLAAHRVPASCFDEVLRRWQLPNADHYRLRILGRAIDQLTEIVRLRKGFHEAIADRSSTDNETNGSKE</sequence>
<accession>A0A518B351</accession>
<proteinExistence type="predicted"/>
<reference evidence="1 2" key="1">
    <citation type="submission" date="2019-02" db="EMBL/GenBank/DDBJ databases">
        <title>Deep-cultivation of Planctomycetes and their phenomic and genomic characterization uncovers novel biology.</title>
        <authorList>
            <person name="Wiegand S."/>
            <person name="Jogler M."/>
            <person name="Boedeker C."/>
            <person name="Pinto D."/>
            <person name="Vollmers J."/>
            <person name="Rivas-Marin E."/>
            <person name="Kohn T."/>
            <person name="Peeters S.H."/>
            <person name="Heuer A."/>
            <person name="Rast P."/>
            <person name="Oberbeckmann S."/>
            <person name="Bunk B."/>
            <person name="Jeske O."/>
            <person name="Meyerdierks A."/>
            <person name="Storesund J.E."/>
            <person name="Kallscheuer N."/>
            <person name="Luecker S."/>
            <person name="Lage O.M."/>
            <person name="Pohl T."/>
            <person name="Merkel B.J."/>
            <person name="Hornburger P."/>
            <person name="Mueller R.-W."/>
            <person name="Bruemmer F."/>
            <person name="Labrenz M."/>
            <person name="Spormann A.M."/>
            <person name="Op den Camp H."/>
            <person name="Overmann J."/>
            <person name="Amann R."/>
            <person name="Jetten M.S.M."/>
            <person name="Mascher T."/>
            <person name="Medema M.H."/>
            <person name="Devos D.P."/>
            <person name="Kaster A.-K."/>
            <person name="Ovreas L."/>
            <person name="Rohde M."/>
            <person name="Galperin M.Y."/>
            <person name="Jogler C."/>
        </authorList>
    </citation>
    <scope>NUCLEOTIDE SEQUENCE [LARGE SCALE GENOMIC DNA]</scope>
    <source>
        <strain evidence="1 2">Pan216</strain>
    </source>
</reference>
<dbReference type="OrthoDB" id="262508at2"/>